<comment type="caution">
    <text evidence="2">The sequence shown here is derived from an EMBL/GenBank/DDBJ whole genome shotgun (WGS) entry which is preliminary data.</text>
</comment>
<dbReference type="Proteomes" id="UP000814176">
    <property type="component" value="Unassembled WGS sequence"/>
</dbReference>
<organism evidence="2 3">
    <name type="scientific">Rhodofomes roseus</name>
    <dbReference type="NCBI Taxonomy" id="34475"/>
    <lineage>
        <taxon>Eukaryota</taxon>
        <taxon>Fungi</taxon>
        <taxon>Dikarya</taxon>
        <taxon>Basidiomycota</taxon>
        <taxon>Agaricomycotina</taxon>
        <taxon>Agaricomycetes</taxon>
        <taxon>Polyporales</taxon>
        <taxon>Rhodofomes</taxon>
    </lineage>
</organism>
<reference evidence="2 3" key="1">
    <citation type="journal article" date="2021" name="Environ. Microbiol.">
        <title>Gene family expansions and transcriptome signatures uncover fungal adaptations to wood decay.</title>
        <authorList>
            <person name="Hage H."/>
            <person name="Miyauchi S."/>
            <person name="Viragh M."/>
            <person name="Drula E."/>
            <person name="Min B."/>
            <person name="Chaduli D."/>
            <person name="Navarro D."/>
            <person name="Favel A."/>
            <person name="Norest M."/>
            <person name="Lesage-Meessen L."/>
            <person name="Balint B."/>
            <person name="Merenyi Z."/>
            <person name="de Eugenio L."/>
            <person name="Morin E."/>
            <person name="Martinez A.T."/>
            <person name="Baldrian P."/>
            <person name="Stursova M."/>
            <person name="Martinez M.J."/>
            <person name="Novotny C."/>
            <person name="Magnuson J.K."/>
            <person name="Spatafora J.W."/>
            <person name="Maurice S."/>
            <person name="Pangilinan J."/>
            <person name="Andreopoulos W."/>
            <person name="LaButti K."/>
            <person name="Hundley H."/>
            <person name="Na H."/>
            <person name="Kuo A."/>
            <person name="Barry K."/>
            <person name="Lipzen A."/>
            <person name="Henrissat B."/>
            <person name="Riley R."/>
            <person name="Ahrendt S."/>
            <person name="Nagy L.G."/>
            <person name="Grigoriev I.V."/>
            <person name="Martin F."/>
            <person name="Rosso M.N."/>
        </authorList>
    </citation>
    <scope>NUCLEOTIDE SEQUENCE [LARGE SCALE GENOMIC DNA]</scope>
    <source>
        <strain evidence="2 3">CIRM-BRFM 1785</strain>
    </source>
</reference>
<feature type="region of interest" description="Disordered" evidence="1">
    <location>
        <begin position="279"/>
        <end position="304"/>
    </location>
</feature>
<feature type="compositionally biased region" description="Low complexity" evidence="1">
    <location>
        <begin position="697"/>
        <end position="709"/>
    </location>
</feature>
<feature type="region of interest" description="Disordered" evidence="1">
    <location>
        <begin position="447"/>
        <end position="562"/>
    </location>
</feature>
<keyword evidence="3" id="KW-1185">Reference proteome</keyword>
<feature type="compositionally biased region" description="Low complexity" evidence="1">
    <location>
        <begin position="14"/>
        <end position="26"/>
    </location>
</feature>
<feature type="compositionally biased region" description="Polar residues" evidence="1">
    <location>
        <begin position="779"/>
        <end position="790"/>
    </location>
</feature>
<dbReference type="PANTHER" id="PTHR38696:SF1">
    <property type="entry name" value="MEDIATOR OF RNA POLYMERASE II TRANSCRIPTION SUBUNIT 13"/>
    <property type="match status" value="1"/>
</dbReference>
<evidence type="ECO:0000313" key="2">
    <source>
        <dbReference type="EMBL" id="KAH9835635.1"/>
    </source>
</evidence>
<dbReference type="RefSeq" id="XP_047778012.1">
    <property type="nucleotide sequence ID" value="XM_047920677.1"/>
</dbReference>
<proteinExistence type="predicted"/>
<feature type="compositionally biased region" description="Basic and acidic residues" evidence="1">
    <location>
        <begin position="604"/>
        <end position="628"/>
    </location>
</feature>
<sequence>MAQTSPPAQLSKQPAPNIPNANGPPNVTHFTPRKEFIRDQRVISSFALLALSGANLVRLYSFPGPVISAFRRLFDQQDLIVSVREHAHKHFFEFALDRRPWASPKSVESEKLIVAILGAVFQCGYSFLSSIDYGREPDDRVAIAFSKPVALSAPSTSGPLPSSSTAVLPQPTRIPFAISFVSPSILRVVDPPLASTPAIIQAVRGSWPLGVVSEKKLGDATYQFKLKGYKFFQEDNFAADSLHQILTLLSTLDTHAFTLLTSMTLTNRSRKQDLWIFTGPADGPHSGESAQSSPAGSSMELKAENGPYAAQTSNEKLALGASTSRLSTIPAVSSPLNPAVAKALGNTLRKATPKVNIPLAFMDDVDSATNSPVENKQHPFSSSMGSVDMTGVGSGRGKGGERLSRSPEVFYMTGATGNGYINGHRDELNPWNAPGYIKPSSPTPPILPYPAFLQEPNAPRSPPPQDAVPLLSHSRNASVDNPPVPVPPTTPPAQPAGSTSPPYLTPQVQSPAPTQASRQDYFSANGSFPDRSQDSVRRDKDGLPHDAAPDTPRTPTPPLLPSAVFRDSALSITTGRTSYEIPIQWTGRDPEPGRTTLEWIKEEDEGKRQATPEFRERPREQRRPRMERTASGPMPVGAWAPKDERRSHDVVISMLPPTIREQPSQEHDERAQFTSKGMNKPAGTEPATPETSRSPESVTSAGQSGATTAARRRRSPTRRDTDGWVLVNIERAGRKDKPSSTGRQAQSVSPARRAKSPTLGPPTSRPTPHKRSSSDSRVQHSPQPQAQGSMSAAAKAIVIIDAVGAKEKEQEKSSSSGFRKIFSKSRDKGESTASPPQRRVDLVGVWNRLPGMKRM</sequence>
<evidence type="ECO:0000313" key="3">
    <source>
        <dbReference type="Proteomes" id="UP000814176"/>
    </source>
</evidence>
<feature type="compositionally biased region" description="Polar residues" evidence="1">
    <location>
        <begin position="739"/>
        <end position="749"/>
    </location>
</feature>
<feature type="region of interest" description="Disordered" evidence="1">
    <location>
        <begin position="805"/>
        <end position="840"/>
    </location>
</feature>
<feature type="region of interest" description="Disordered" evidence="1">
    <location>
        <begin position="1"/>
        <end position="30"/>
    </location>
</feature>
<protein>
    <submittedName>
        <fullName evidence="2">Uncharacterized protein</fullName>
    </submittedName>
</protein>
<feature type="compositionally biased region" description="Polar residues" evidence="1">
    <location>
        <begin position="506"/>
        <end position="526"/>
    </location>
</feature>
<feature type="region of interest" description="Disordered" evidence="1">
    <location>
        <begin position="369"/>
        <end position="405"/>
    </location>
</feature>
<evidence type="ECO:0000256" key="1">
    <source>
        <dbReference type="SAM" id="MobiDB-lite"/>
    </source>
</evidence>
<feature type="compositionally biased region" description="Basic and acidic residues" evidence="1">
    <location>
        <begin position="531"/>
        <end position="548"/>
    </location>
</feature>
<accession>A0ABQ8KEM3</accession>
<feature type="compositionally biased region" description="Pro residues" evidence="1">
    <location>
        <begin position="482"/>
        <end position="494"/>
    </location>
</feature>
<gene>
    <name evidence="2" type="ORF">C8Q71DRAFT_709378</name>
</gene>
<dbReference type="EMBL" id="JADCUA010000012">
    <property type="protein sequence ID" value="KAH9835635.1"/>
    <property type="molecule type" value="Genomic_DNA"/>
</dbReference>
<feature type="compositionally biased region" description="Polar residues" evidence="1">
    <location>
        <begin position="1"/>
        <end position="12"/>
    </location>
</feature>
<dbReference type="PANTHER" id="PTHR38696">
    <property type="entry name" value="MEDIATOR OF RNA POLYMERASE II TRANSCRIPTION SUBUNIT 13"/>
    <property type="match status" value="1"/>
</dbReference>
<name>A0ABQ8KEM3_9APHY</name>
<feature type="compositionally biased region" description="Polar residues" evidence="1">
    <location>
        <begin position="369"/>
        <end position="385"/>
    </location>
</feature>
<dbReference type="GeneID" id="72001409"/>
<feature type="region of interest" description="Disordered" evidence="1">
    <location>
        <begin position="601"/>
        <end position="793"/>
    </location>
</feature>